<reference evidence="18" key="2">
    <citation type="submission" date="2020-09" db="EMBL/GenBank/DDBJ databases">
        <authorList>
            <person name="Sun Q."/>
            <person name="Ohkuma M."/>
        </authorList>
    </citation>
    <scope>NUCLEOTIDE SEQUENCE</scope>
    <source>
        <strain evidence="18">JCM 18487</strain>
    </source>
</reference>
<feature type="transmembrane region" description="Helical" evidence="17">
    <location>
        <begin position="115"/>
        <end position="137"/>
    </location>
</feature>
<evidence type="ECO:0000256" key="13">
    <source>
        <dbReference type="ARBA" id="ARBA00023316"/>
    </source>
</evidence>
<dbReference type="PANTHER" id="PTHR30622:SF4">
    <property type="entry name" value="UNDECAPRENYL-DIPHOSPHATASE"/>
    <property type="match status" value="1"/>
</dbReference>
<evidence type="ECO:0000313" key="18">
    <source>
        <dbReference type="EMBL" id="GGI99192.1"/>
    </source>
</evidence>
<evidence type="ECO:0000256" key="11">
    <source>
        <dbReference type="ARBA" id="ARBA00023136"/>
    </source>
</evidence>
<sequence>MVVQVLFTALVQGITEMFPVSSVGHAVIMPYLLGWTNLTASDQFLPFVVLLHLGTAIALLWYFRRDWIELIGAVLGLGGQPSGVRRANRRLFALIVVATIPAAILGKLLEHKLRQLFPSAVSASLFLMLNGVILLFADRLRRRSGQGRSGRGEIDRMSYAQSFLIGLLQALALIPGISRSGITMTAGLATGLSYEEAARFSFLLATPIILGAAVLEVPKAVHDHAHTMLAYGVLGGLVAGVFAYLATAFLMRHFKTHEVRALRPFAYYCLAVGAVVFVLALMGWHF</sequence>
<evidence type="ECO:0000256" key="4">
    <source>
        <dbReference type="ARBA" id="ARBA00021581"/>
    </source>
</evidence>
<keyword evidence="13 17" id="KW-0961">Cell wall biogenesis/degradation</keyword>
<evidence type="ECO:0000256" key="16">
    <source>
        <dbReference type="ARBA" id="ARBA00047594"/>
    </source>
</evidence>
<feature type="transmembrane region" description="Helical" evidence="17">
    <location>
        <begin position="265"/>
        <end position="284"/>
    </location>
</feature>
<dbReference type="HAMAP" id="MF_01006">
    <property type="entry name" value="Undec_diphosphatase"/>
    <property type="match status" value="1"/>
</dbReference>
<dbReference type="GO" id="GO:0050380">
    <property type="term" value="F:undecaprenyl-diphosphatase activity"/>
    <property type="evidence" value="ECO:0007669"/>
    <property type="project" value="UniProtKB-UniRule"/>
</dbReference>
<evidence type="ECO:0000256" key="12">
    <source>
        <dbReference type="ARBA" id="ARBA00023251"/>
    </source>
</evidence>
<keyword evidence="11 17" id="KW-0472">Membrane</keyword>
<dbReference type="GO" id="GO:0046677">
    <property type="term" value="P:response to antibiotic"/>
    <property type="evidence" value="ECO:0007669"/>
    <property type="project" value="UniProtKB-UniRule"/>
</dbReference>
<feature type="transmembrane region" description="Helical" evidence="17">
    <location>
        <begin position="158"/>
        <end position="177"/>
    </location>
</feature>
<evidence type="ECO:0000256" key="7">
    <source>
        <dbReference type="ARBA" id="ARBA00022801"/>
    </source>
</evidence>
<evidence type="ECO:0000256" key="10">
    <source>
        <dbReference type="ARBA" id="ARBA00022989"/>
    </source>
</evidence>
<evidence type="ECO:0000256" key="5">
    <source>
        <dbReference type="ARBA" id="ARBA00022475"/>
    </source>
</evidence>
<dbReference type="AlphaFoldDB" id="A0A917NGN9"/>
<evidence type="ECO:0000256" key="1">
    <source>
        <dbReference type="ARBA" id="ARBA00004651"/>
    </source>
</evidence>
<comment type="miscellaneous">
    <text evidence="17">Bacitracin is thought to be involved in the inhibition of peptidoglycan synthesis by sequestering undecaprenyl diphosphate, thereby reducing the pool of lipid carrier available.</text>
</comment>
<feature type="transmembrane region" description="Helical" evidence="17">
    <location>
        <begin position="229"/>
        <end position="250"/>
    </location>
</feature>
<dbReference type="GO" id="GO:0008360">
    <property type="term" value="P:regulation of cell shape"/>
    <property type="evidence" value="ECO:0007669"/>
    <property type="project" value="UniProtKB-KW"/>
</dbReference>
<evidence type="ECO:0000256" key="3">
    <source>
        <dbReference type="ARBA" id="ARBA00012374"/>
    </source>
</evidence>
<comment type="catalytic activity">
    <reaction evidence="16 17">
        <text>di-trans,octa-cis-undecaprenyl diphosphate + H2O = di-trans,octa-cis-undecaprenyl phosphate + phosphate + H(+)</text>
        <dbReference type="Rhea" id="RHEA:28094"/>
        <dbReference type="ChEBI" id="CHEBI:15377"/>
        <dbReference type="ChEBI" id="CHEBI:15378"/>
        <dbReference type="ChEBI" id="CHEBI:43474"/>
        <dbReference type="ChEBI" id="CHEBI:58405"/>
        <dbReference type="ChEBI" id="CHEBI:60392"/>
        <dbReference type="EC" id="3.6.1.27"/>
    </reaction>
</comment>
<evidence type="ECO:0000313" key="19">
    <source>
        <dbReference type="Proteomes" id="UP000637695"/>
    </source>
</evidence>
<dbReference type="GO" id="GO:0005886">
    <property type="term" value="C:plasma membrane"/>
    <property type="evidence" value="ECO:0007669"/>
    <property type="project" value="UniProtKB-SubCell"/>
</dbReference>
<feature type="transmembrane region" description="Helical" evidence="17">
    <location>
        <begin position="91"/>
        <end position="109"/>
    </location>
</feature>
<evidence type="ECO:0000256" key="2">
    <source>
        <dbReference type="ARBA" id="ARBA00010621"/>
    </source>
</evidence>
<dbReference type="PANTHER" id="PTHR30622">
    <property type="entry name" value="UNDECAPRENYL-DIPHOSPHATASE"/>
    <property type="match status" value="1"/>
</dbReference>
<dbReference type="GO" id="GO:0071555">
    <property type="term" value="P:cell wall organization"/>
    <property type="evidence" value="ECO:0007669"/>
    <property type="project" value="UniProtKB-KW"/>
</dbReference>
<evidence type="ECO:0000256" key="15">
    <source>
        <dbReference type="ARBA" id="ARBA00032932"/>
    </source>
</evidence>
<feature type="transmembrane region" description="Helical" evidence="17">
    <location>
        <begin position="197"/>
        <end position="217"/>
    </location>
</feature>
<keyword evidence="7 17" id="KW-0378">Hydrolase</keyword>
<dbReference type="Pfam" id="PF02673">
    <property type="entry name" value="BacA"/>
    <property type="match status" value="1"/>
</dbReference>
<dbReference type="GO" id="GO:0009252">
    <property type="term" value="P:peptidoglycan biosynthetic process"/>
    <property type="evidence" value="ECO:0007669"/>
    <property type="project" value="UniProtKB-KW"/>
</dbReference>
<keyword evidence="12 17" id="KW-0046">Antibiotic resistance</keyword>
<organism evidence="18 19">
    <name type="scientific">Alicyclobacillus cellulosilyticus</name>
    <dbReference type="NCBI Taxonomy" id="1003997"/>
    <lineage>
        <taxon>Bacteria</taxon>
        <taxon>Bacillati</taxon>
        <taxon>Bacillota</taxon>
        <taxon>Bacilli</taxon>
        <taxon>Bacillales</taxon>
        <taxon>Alicyclobacillaceae</taxon>
        <taxon>Alicyclobacillus</taxon>
    </lineage>
</organism>
<gene>
    <name evidence="17 18" type="primary">uppP</name>
    <name evidence="18" type="ORF">GCM10010885_05820</name>
</gene>
<reference evidence="18" key="1">
    <citation type="journal article" date="2014" name="Int. J. Syst. Evol. Microbiol.">
        <title>Complete genome sequence of Corynebacterium casei LMG S-19264T (=DSM 44701T), isolated from a smear-ripened cheese.</title>
        <authorList>
            <consortium name="US DOE Joint Genome Institute (JGI-PGF)"/>
            <person name="Walter F."/>
            <person name="Albersmeier A."/>
            <person name="Kalinowski J."/>
            <person name="Ruckert C."/>
        </authorList>
    </citation>
    <scope>NUCLEOTIDE SEQUENCE</scope>
    <source>
        <strain evidence="18">JCM 18487</strain>
    </source>
</reference>
<comment type="function">
    <text evidence="17">Catalyzes the dephosphorylation of undecaprenyl diphosphate (UPP). Confers resistance to bacitracin.</text>
</comment>
<accession>A0A917NGN9</accession>
<dbReference type="EC" id="3.6.1.27" evidence="3 17"/>
<comment type="subcellular location">
    <subcellularLocation>
        <location evidence="1 17">Cell membrane</location>
        <topology evidence="1 17">Multi-pass membrane protein</topology>
    </subcellularLocation>
</comment>
<keyword evidence="19" id="KW-1185">Reference proteome</keyword>
<keyword evidence="9 17" id="KW-0573">Peptidoglycan synthesis</keyword>
<name>A0A917NGN9_9BACL</name>
<dbReference type="RefSeq" id="WP_188881034.1">
    <property type="nucleotide sequence ID" value="NZ_BMOY01000005.1"/>
</dbReference>
<evidence type="ECO:0000256" key="6">
    <source>
        <dbReference type="ARBA" id="ARBA00022692"/>
    </source>
</evidence>
<evidence type="ECO:0000256" key="8">
    <source>
        <dbReference type="ARBA" id="ARBA00022960"/>
    </source>
</evidence>
<keyword evidence="6 17" id="KW-0812">Transmembrane</keyword>
<keyword evidence="8 17" id="KW-0133">Cell shape</keyword>
<dbReference type="Proteomes" id="UP000637695">
    <property type="component" value="Unassembled WGS sequence"/>
</dbReference>
<comment type="caution">
    <text evidence="18">The sequence shown here is derived from an EMBL/GenBank/DDBJ whole genome shotgun (WGS) entry which is preliminary data.</text>
</comment>
<keyword evidence="5 17" id="KW-1003">Cell membrane</keyword>
<keyword evidence="10 17" id="KW-1133">Transmembrane helix</keyword>
<dbReference type="InterPro" id="IPR003824">
    <property type="entry name" value="UppP"/>
</dbReference>
<feature type="transmembrane region" description="Helical" evidence="17">
    <location>
        <begin position="44"/>
        <end position="63"/>
    </location>
</feature>
<evidence type="ECO:0000256" key="9">
    <source>
        <dbReference type="ARBA" id="ARBA00022984"/>
    </source>
</evidence>
<comment type="similarity">
    <text evidence="2 17">Belongs to the UppP family.</text>
</comment>
<proteinExistence type="inferred from homology"/>
<dbReference type="EMBL" id="BMOY01000005">
    <property type="protein sequence ID" value="GGI99192.1"/>
    <property type="molecule type" value="Genomic_DNA"/>
</dbReference>
<evidence type="ECO:0000256" key="17">
    <source>
        <dbReference type="HAMAP-Rule" id="MF_01006"/>
    </source>
</evidence>
<protein>
    <recommendedName>
        <fullName evidence="4 17">Undecaprenyl-diphosphatase</fullName>
        <ecNumber evidence="3 17">3.6.1.27</ecNumber>
    </recommendedName>
    <alternativeName>
        <fullName evidence="15 17">Bacitracin resistance protein</fullName>
    </alternativeName>
    <alternativeName>
        <fullName evidence="14 17">Undecaprenyl pyrophosphate phosphatase</fullName>
    </alternativeName>
</protein>
<evidence type="ECO:0000256" key="14">
    <source>
        <dbReference type="ARBA" id="ARBA00032707"/>
    </source>
</evidence>